<evidence type="ECO:0000256" key="4">
    <source>
        <dbReference type="ARBA" id="ARBA00022723"/>
    </source>
</evidence>
<feature type="binding site" evidence="12">
    <location>
        <position position="354"/>
    </location>
    <ligand>
        <name>Zn(2+)</name>
        <dbReference type="ChEBI" id="CHEBI:29105"/>
        <note>catalytic</note>
    </ligand>
</feature>
<evidence type="ECO:0000256" key="10">
    <source>
        <dbReference type="ARBA" id="ARBA00023136"/>
    </source>
</evidence>
<feature type="domain" description="CAAX prenyl protease 1 N-terminal" evidence="16">
    <location>
        <begin position="26"/>
        <end position="203"/>
    </location>
</feature>
<proteinExistence type="inferred from homology"/>
<feature type="domain" description="Peptidase M48" evidence="15">
    <location>
        <begin position="206"/>
        <end position="411"/>
    </location>
</feature>
<feature type="active site" description="Proton donor" evidence="11">
    <location>
        <position position="358"/>
    </location>
</feature>
<keyword evidence="5 13" id="KW-0378">Hydrolase</keyword>
<evidence type="ECO:0000256" key="8">
    <source>
        <dbReference type="ARBA" id="ARBA00022989"/>
    </source>
</evidence>
<feature type="transmembrane region" description="Helical" evidence="14">
    <location>
        <begin position="98"/>
        <end position="117"/>
    </location>
</feature>
<feature type="binding site" evidence="12">
    <location>
        <position position="276"/>
    </location>
    <ligand>
        <name>Zn(2+)</name>
        <dbReference type="ChEBI" id="CHEBI:29105"/>
        <note>catalytic</note>
    </ligand>
</feature>
<feature type="transmembrane region" description="Helical" evidence="14">
    <location>
        <begin position="176"/>
        <end position="198"/>
    </location>
</feature>
<dbReference type="CDD" id="cd07343">
    <property type="entry name" value="M48A_Zmpste24p_like"/>
    <property type="match status" value="1"/>
</dbReference>
<dbReference type="AlphaFoldDB" id="A0A2P8DZG5"/>
<evidence type="ECO:0000256" key="12">
    <source>
        <dbReference type="PIRSR" id="PIRSR627057-2"/>
    </source>
</evidence>
<dbReference type="GO" id="GO:0046872">
    <property type="term" value="F:metal ion binding"/>
    <property type="evidence" value="ECO:0007669"/>
    <property type="project" value="UniProtKB-KW"/>
</dbReference>
<feature type="transmembrane region" description="Helical" evidence="14">
    <location>
        <begin position="322"/>
        <end position="344"/>
    </location>
</feature>
<evidence type="ECO:0000256" key="9">
    <source>
        <dbReference type="ARBA" id="ARBA00023049"/>
    </source>
</evidence>
<evidence type="ECO:0000256" key="5">
    <source>
        <dbReference type="ARBA" id="ARBA00022801"/>
    </source>
</evidence>
<accession>A0A2P8DZG5</accession>
<feature type="transmembrane region" description="Helical" evidence="14">
    <location>
        <begin position="6"/>
        <end position="24"/>
    </location>
</feature>
<evidence type="ECO:0000256" key="2">
    <source>
        <dbReference type="ARBA" id="ARBA00022670"/>
    </source>
</evidence>
<evidence type="ECO:0000259" key="16">
    <source>
        <dbReference type="Pfam" id="PF16491"/>
    </source>
</evidence>
<comment type="subcellular location">
    <subcellularLocation>
        <location evidence="1">Endoplasmic reticulum membrane</location>
        <topology evidence="1">Multi-pass membrane protein</topology>
    </subcellularLocation>
</comment>
<evidence type="ECO:0000256" key="7">
    <source>
        <dbReference type="ARBA" id="ARBA00022833"/>
    </source>
</evidence>
<dbReference type="Pfam" id="PF16491">
    <property type="entry name" value="Peptidase_M48_N"/>
    <property type="match status" value="1"/>
</dbReference>
<feature type="transmembrane region" description="Helical" evidence="14">
    <location>
        <begin position="148"/>
        <end position="170"/>
    </location>
</feature>
<dbReference type="InterPro" id="IPR032456">
    <property type="entry name" value="Peptidase_M48_N"/>
</dbReference>
<evidence type="ECO:0000313" key="17">
    <source>
        <dbReference type="EMBL" id="PSL02600.1"/>
    </source>
</evidence>
<evidence type="ECO:0000256" key="6">
    <source>
        <dbReference type="ARBA" id="ARBA00022824"/>
    </source>
</evidence>
<feature type="transmembrane region" description="Helical" evidence="14">
    <location>
        <begin position="62"/>
        <end position="86"/>
    </location>
</feature>
<keyword evidence="4 12" id="KW-0479">Metal-binding</keyword>
<evidence type="ECO:0000313" key="18">
    <source>
        <dbReference type="Proteomes" id="UP000240708"/>
    </source>
</evidence>
<dbReference type="GO" id="GO:0071586">
    <property type="term" value="P:CAAX-box protein processing"/>
    <property type="evidence" value="ECO:0007669"/>
    <property type="project" value="InterPro"/>
</dbReference>
<dbReference type="GO" id="GO:0004222">
    <property type="term" value="F:metalloendopeptidase activity"/>
    <property type="evidence" value="ECO:0007669"/>
    <property type="project" value="InterPro"/>
</dbReference>
<dbReference type="EMBL" id="PYGF01000009">
    <property type="protein sequence ID" value="PSL02600.1"/>
    <property type="molecule type" value="Genomic_DNA"/>
</dbReference>
<dbReference type="PANTHER" id="PTHR10120">
    <property type="entry name" value="CAAX PRENYL PROTEASE 1"/>
    <property type="match status" value="1"/>
</dbReference>
<evidence type="ECO:0000259" key="15">
    <source>
        <dbReference type="Pfam" id="PF01435"/>
    </source>
</evidence>
<evidence type="ECO:0000256" key="14">
    <source>
        <dbReference type="SAM" id="Phobius"/>
    </source>
</evidence>
<dbReference type="Proteomes" id="UP000240708">
    <property type="component" value="Unassembled WGS sequence"/>
</dbReference>
<dbReference type="Pfam" id="PF01435">
    <property type="entry name" value="Peptidase_M48"/>
    <property type="match status" value="1"/>
</dbReference>
<evidence type="ECO:0000256" key="1">
    <source>
        <dbReference type="ARBA" id="ARBA00004477"/>
    </source>
</evidence>
<name>A0A2P8DZG5_9BACT</name>
<dbReference type="RefSeq" id="WP_106568157.1">
    <property type="nucleotide sequence ID" value="NZ_PYGF01000009.1"/>
</dbReference>
<organism evidence="17 18">
    <name type="scientific">Cecembia rubra</name>
    <dbReference type="NCBI Taxonomy" id="1485585"/>
    <lineage>
        <taxon>Bacteria</taxon>
        <taxon>Pseudomonadati</taxon>
        <taxon>Bacteroidota</taxon>
        <taxon>Cytophagia</taxon>
        <taxon>Cytophagales</taxon>
        <taxon>Cyclobacteriaceae</taxon>
        <taxon>Cecembia</taxon>
    </lineage>
</organism>
<dbReference type="OrthoDB" id="9781930at2"/>
<sequence>MEAIWIKYLLLVVLTISFIFDKSLSYLNIKRDVPFVPDTLKEYVDRKKLLKSKEYQTTNYRFGLLTSTVSFTLTFCFIYFGFFGWVDDWLRNLVDNPILLSLLFFAVIFIGSDALSIPFDYYQTFRIEEKYGFNKTSKNTYISDKIKGYFLSILIGGGLLTVLLTLINYMGKGFWWQFWLVSAAFMVFVNLFYTALILPLFNKLTPLEDGELKSKIIGYAQSVGFPLDNIFVIDGSKRSSKANAFFSGFGKRKKVVLYDTLIDQHTPDELVAVLAHEIGHYKKKHVILGMIASILQVGILLYILSLFIFSENMSLAIGGSQMAIHLNIIGFTMLFSPISTVLGIGMNILSRKNEFEADEFAKMTFAGKPLAEALKTLSVNTLSNINPHPWYVFVNYSHPPLLERLSKLEDTDPTF</sequence>
<keyword evidence="8 14" id="KW-1133">Transmembrane helix</keyword>
<evidence type="ECO:0000256" key="11">
    <source>
        <dbReference type="PIRSR" id="PIRSR627057-1"/>
    </source>
</evidence>
<keyword evidence="2 13" id="KW-0645">Protease</keyword>
<feature type="active site" evidence="11">
    <location>
        <position position="277"/>
    </location>
</feature>
<keyword evidence="3 14" id="KW-0812">Transmembrane</keyword>
<feature type="binding site" evidence="12">
    <location>
        <position position="280"/>
    </location>
    <ligand>
        <name>Zn(2+)</name>
        <dbReference type="ChEBI" id="CHEBI:29105"/>
        <note>catalytic</note>
    </ligand>
</feature>
<dbReference type="FunFam" id="3.30.2010.10:FF:000002">
    <property type="entry name" value="CAAX prenyl protease"/>
    <property type="match status" value="1"/>
</dbReference>
<gene>
    <name evidence="17" type="ORF">CLV48_10969</name>
</gene>
<feature type="transmembrane region" description="Helical" evidence="14">
    <location>
        <begin position="286"/>
        <end position="310"/>
    </location>
</feature>
<evidence type="ECO:0000256" key="13">
    <source>
        <dbReference type="RuleBase" id="RU003983"/>
    </source>
</evidence>
<comment type="caution">
    <text evidence="17">The sequence shown here is derived from an EMBL/GenBank/DDBJ whole genome shotgun (WGS) entry which is preliminary data.</text>
</comment>
<keyword evidence="6" id="KW-0256">Endoplasmic reticulum</keyword>
<comment type="similarity">
    <text evidence="13">Belongs to the peptidase M48 family.</text>
</comment>
<dbReference type="InterPro" id="IPR001915">
    <property type="entry name" value="Peptidase_M48"/>
</dbReference>
<keyword evidence="7 12" id="KW-0862">Zinc</keyword>
<dbReference type="Gene3D" id="3.30.2010.10">
    <property type="entry name" value="Metalloproteases ('zincins'), catalytic domain"/>
    <property type="match status" value="1"/>
</dbReference>
<dbReference type="InterPro" id="IPR027057">
    <property type="entry name" value="CAXX_Prtase_1"/>
</dbReference>
<keyword evidence="10 14" id="KW-0472">Membrane</keyword>
<comment type="cofactor">
    <cofactor evidence="12 13">
        <name>Zn(2+)</name>
        <dbReference type="ChEBI" id="CHEBI:29105"/>
    </cofactor>
    <text evidence="12 13">Binds 1 zinc ion per subunit.</text>
</comment>
<keyword evidence="9 13" id="KW-0482">Metalloprotease</keyword>
<keyword evidence="18" id="KW-1185">Reference proteome</keyword>
<reference evidence="17 18" key="1">
    <citation type="submission" date="2018-03" db="EMBL/GenBank/DDBJ databases">
        <title>Genomic Encyclopedia of Archaeal and Bacterial Type Strains, Phase II (KMG-II): from individual species to whole genera.</title>
        <authorList>
            <person name="Goeker M."/>
        </authorList>
    </citation>
    <scope>NUCLEOTIDE SEQUENCE [LARGE SCALE GENOMIC DNA]</scope>
    <source>
        <strain evidence="17 18">DSM 28057</strain>
    </source>
</reference>
<protein>
    <submittedName>
        <fullName evidence="17">STE24 endopeptidase</fullName>
    </submittedName>
</protein>
<evidence type="ECO:0000256" key="3">
    <source>
        <dbReference type="ARBA" id="ARBA00022692"/>
    </source>
</evidence>